<dbReference type="AlphaFoldDB" id="A0A5S4EH84"/>
<evidence type="ECO:0000313" key="2">
    <source>
        <dbReference type="Proteomes" id="UP000306324"/>
    </source>
</evidence>
<dbReference type="OrthoDB" id="9792229at2"/>
<sequence length="193" mass="21079">MVRYDDVIETSPCIFKRCQQSERAFAPLVSRPDAEELLAVLADPKFSLSEAEQQDLLAHYLPWCETVQLPEKPTSLLNCRDADDKFLTFVAVAEGGALVSGDNELLALAGKTVFPVLDMETSQLRFVDPAAQTSPGAMILDSSVGPWLAWLKSRIGKGLRPLFATAPQFLLGVQETFEKSSPHSNLAAIPGFN</sequence>
<dbReference type="PANTHER" id="PTHR34610">
    <property type="entry name" value="SSL7007 PROTEIN"/>
    <property type="match status" value="1"/>
</dbReference>
<protein>
    <recommendedName>
        <fullName evidence="3">PIN domain-containing protein</fullName>
    </recommendedName>
</protein>
<dbReference type="Proteomes" id="UP000306324">
    <property type="component" value="Unassembled WGS sequence"/>
</dbReference>
<dbReference type="RefSeq" id="WP_138679148.1">
    <property type="nucleotide sequence ID" value="NZ_SWAD01000171.1"/>
</dbReference>
<comment type="caution">
    <text evidence="1">The sequence shown here is derived from an EMBL/GenBank/DDBJ whole genome shotgun (WGS) entry which is preliminary data.</text>
</comment>
<dbReference type="PANTHER" id="PTHR34610:SF4">
    <property type="entry name" value="SLL8027 PROTEIN"/>
    <property type="match status" value="1"/>
</dbReference>
<evidence type="ECO:0008006" key="3">
    <source>
        <dbReference type="Google" id="ProtNLM"/>
    </source>
</evidence>
<name>A0A5S4EH84_9PROT</name>
<dbReference type="EMBL" id="SWAD01000171">
    <property type="protein sequence ID" value="TMQ74652.1"/>
    <property type="molecule type" value="Genomic_DNA"/>
</dbReference>
<gene>
    <name evidence="1" type="ORF">ACCUM_3697</name>
</gene>
<evidence type="ECO:0000313" key="1">
    <source>
        <dbReference type="EMBL" id="TMQ74652.1"/>
    </source>
</evidence>
<reference evidence="1 2" key="1">
    <citation type="submission" date="2019-04" db="EMBL/GenBank/DDBJ databases">
        <title>A novel phosphate-accumulating bacterium identified in bioreactor for phosphate removal from wastewater.</title>
        <authorList>
            <person name="Kotlyarov R.Y."/>
            <person name="Beletsky A.V."/>
            <person name="Kallistova A.Y."/>
            <person name="Dorofeev A.G."/>
            <person name="Nikolaev Y.Y."/>
            <person name="Pimenov N.V."/>
            <person name="Ravin N.V."/>
            <person name="Mardanov A.V."/>
        </authorList>
    </citation>
    <scope>NUCLEOTIDE SEQUENCE [LARGE SCALE GENOMIC DNA]</scope>
    <source>
        <strain evidence="1 2">Bin19</strain>
    </source>
</reference>
<proteinExistence type="predicted"/>
<organism evidence="1 2">
    <name type="scientific">Candidatus Accumulibacter phosphatis</name>
    <dbReference type="NCBI Taxonomy" id="327160"/>
    <lineage>
        <taxon>Bacteria</taxon>
        <taxon>Pseudomonadati</taxon>
        <taxon>Pseudomonadota</taxon>
        <taxon>Betaproteobacteria</taxon>
        <taxon>Candidatus Accumulibacter</taxon>
    </lineage>
</organism>
<keyword evidence="2" id="KW-1185">Reference proteome</keyword>
<accession>A0A5S4EH84</accession>
<dbReference type="InterPro" id="IPR002850">
    <property type="entry name" value="PIN_toxin-like"/>
</dbReference>